<dbReference type="Proteomes" id="UP000770661">
    <property type="component" value="Unassembled WGS sequence"/>
</dbReference>
<feature type="compositionally biased region" description="Polar residues" evidence="1">
    <location>
        <begin position="1"/>
        <end position="12"/>
    </location>
</feature>
<feature type="compositionally biased region" description="Basic and acidic residues" evidence="1">
    <location>
        <begin position="57"/>
        <end position="76"/>
    </location>
</feature>
<dbReference type="AlphaFoldDB" id="A0A8J5CWU9"/>
<sequence>MGWHHQTANHASPSALIPSRGEEKEAQDTTKDPNTFMENFNRERNFEQEGGDYAGQRGREAGRSRWGRNDHDDYGPAKRARY</sequence>
<dbReference type="EMBL" id="JACEEZ010010276">
    <property type="protein sequence ID" value="KAG0721920.1"/>
    <property type="molecule type" value="Genomic_DNA"/>
</dbReference>
<dbReference type="OrthoDB" id="10503434at2759"/>
<gene>
    <name evidence="2" type="ORF">GWK47_045451</name>
</gene>
<feature type="region of interest" description="Disordered" evidence="1">
    <location>
        <begin position="1"/>
        <end position="82"/>
    </location>
</feature>
<accession>A0A8J5CWU9</accession>
<keyword evidence="3" id="KW-1185">Reference proteome</keyword>
<evidence type="ECO:0000313" key="3">
    <source>
        <dbReference type="Proteomes" id="UP000770661"/>
    </source>
</evidence>
<evidence type="ECO:0000256" key="1">
    <source>
        <dbReference type="SAM" id="MobiDB-lite"/>
    </source>
</evidence>
<protein>
    <submittedName>
        <fullName evidence="2">Uncharacterized protein</fullName>
    </submittedName>
</protein>
<evidence type="ECO:0000313" key="2">
    <source>
        <dbReference type="EMBL" id="KAG0721920.1"/>
    </source>
</evidence>
<organism evidence="2 3">
    <name type="scientific">Chionoecetes opilio</name>
    <name type="common">Atlantic snow crab</name>
    <name type="synonym">Cancer opilio</name>
    <dbReference type="NCBI Taxonomy" id="41210"/>
    <lineage>
        <taxon>Eukaryota</taxon>
        <taxon>Metazoa</taxon>
        <taxon>Ecdysozoa</taxon>
        <taxon>Arthropoda</taxon>
        <taxon>Crustacea</taxon>
        <taxon>Multicrustacea</taxon>
        <taxon>Malacostraca</taxon>
        <taxon>Eumalacostraca</taxon>
        <taxon>Eucarida</taxon>
        <taxon>Decapoda</taxon>
        <taxon>Pleocyemata</taxon>
        <taxon>Brachyura</taxon>
        <taxon>Eubrachyura</taxon>
        <taxon>Majoidea</taxon>
        <taxon>Majidae</taxon>
        <taxon>Chionoecetes</taxon>
    </lineage>
</organism>
<feature type="compositionally biased region" description="Basic and acidic residues" evidence="1">
    <location>
        <begin position="20"/>
        <end position="31"/>
    </location>
</feature>
<proteinExistence type="predicted"/>
<reference evidence="2" key="1">
    <citation type="submission" date="2020-07" db="EMBL/GenBank/DDBJ databases">
        <title>The High-quality genome of the commercially important snow crab, Chionoecetes opilio.</title>
        <authorList>
            <person name="Jeong J.-H."/>
            <person name="Ryu S."/>
        </authorList>
    </citation>
    <scope>NUCLEOTIDE SEQUENCE</scope>
    <source>
        <strain evidence="2">MADBK_172401_WGS</strain>
        <tissue evidence="2">Digestive gland</tissue>
    </source>
</reference>
<comment type="caution">
    <text evidence="2">The sequence shown here is derived from an EMBL/GenBank/DDBJ whole genome shotgun (WGS) entry which is preliminary data.</text>
</comment>
<name>A0A8J5CWU9_CHIOP</name>